<feature type="region of interest" description="Disordered" evidence="1">
    <location>
        <begin position="1"/>
        <end position="70"/>
    </location>
</feature>
<dbReference type="Proteomes" id="UP000324091">
    <property type="component" value="Chromosome 10"/>
</dbReference>
<evidence type="ECO:0000256" key="1">
    <source>
        <dbReference type="SAM" id="MobiDB-lite"/>
    </source>
</evidence>
<organism evidence="2 3">
    <name type="scientific">Takifugu flavidus</name>
    <name type="common">sansaifugu</name>
    <dbReference type="NCBI Taxonomy" id="433684"/>
    <lineage>
        <taxon>Eukaryota</taxon>
        <taxon>Metazoa</taxon>
        <taxon>Chordata</taxon>
        <taxon>Craniata</taxon>
        <taxon>Vertebrata</taxon>
        <taxon>Euteleostomi</taxon>
        <taxon>Actinopterygii</taxon>
        <taxon>Neopterygii</taxon>
        <taxon>Teleostei</taxon>
        <taxon>Neoteleostei</taxon>
        <taxon>Acanthomorphata</taxon>
        <taxon>Eupercaria</taxon>
        <taxon>Tetraodontiformes</taxon>
        <taxon>Tetradontoidea</taxon>
        <taxon>Tetraodontidae</taxon>
        <taxon>Takifugu</taxon>
    </lineage>
</organism>
<name>A0A5C6PNM3_9TELE</name>
<proteinExistence type="predicted"/>
<protein>
    <submittedName>
        <fullName evidence="2">Uncharacterized protein</fullName>
    </submittedName>
</protein>
<dbReference type="EMBL" id="RHFK02000002">
    <property type="protein sequence ID" value="TWW79927.1"/>
    <property type="molecule type" value="Genomic_DNA"/>
</dbReference>
<reference evidence="2 3" key="1">
    <citation type="submission" date="2019-04" db="EMBL/GenBank/DDBJ databases">
        <title>Chromosome genome assembly for Takifugu flavidus.</title>
        <authorList>
            <person name="Xiao S."/>
        </authorList>
    </citation>
    <scope>NUCLEOTIDE SEQUENCE [LARGE SCALE GENOMIC DNA]</scope>
    <source>
        <strain evidence="2">HTHZ2018</strain>
        <tissue evidence="2">Muscle</tissue>
    </source>
</reference>
<gene>
    <name evidence="2" type="ORF">D4764_10G0009570</name>
</gene>
<keyword evidence="3" id="KW-1185">Reference proteome</keyword>
<sequence>MKKEPMEDPVGSGPGRLPQQLRISRTGVTDPSGPIRTHQDLSGPKGLKRTQQDPTGPIRTQQDLSGPIRA</sequence>
<accession>A0A5C6PNM3</accession>
<evidence type="ECO:0000313" key="3">
    <source>
        <dbReference type="Proteomes" id="UP000324091"/>
    </source>
</evidence>
<comment type="caution">
    <text evidence="2">The sequence shown here is derived from an EMBL/GenBank/DDBJ whole genome shotgun (WGS) entry which is preliminary data.</text>
</comment>
<dbReference type="AlphaFoldDB" id="A0A5C6PNM3"/>
<feature type="compositionally biased region" description="Polar residues" evidence="1">
    <location>
        <begin position="52"/>
        <end position="64"/>
    </location>
</feature>
<evidence type="ECO:0000313" key="2">
    <source>
        <dbReference type="EMBL" id="TWW79927.1"/>
    </source>
</evidence>